<dbReference type="Pfam" id="PF01943">
    <property type="entry name" value="Polysacc_synt"/>
    <property type="match status" value="1"/>
</dbReference>
<feature type="transmembrane region" description="Helical" evidence="6">
    <location>
        <begin position="38"/>
        <end position="59"/>
    </location>
</feature>
<gene>
    <name evidence="7" type="ORF">FH971_05615</name>
</gene>
<evidence type="ECO:0000313" key="8">
    <source>
        <dbReference type="Proteomes" id="UP000319809"/>
    </source>
</evidence>
<dbReference type="EMBL" id="CP041036">
    <property type="protein sequence ID" value="QDE30499.1"/>
    <property type="molecule type" value="Genomic_DNA"/>
</dbReference>
<feature type="transmembrane region" description="Helical" evidence="6">
    <location>
        <begin position="289"/>
        <end position="310"/>
    </location>
</feature>
<reference evidence="7 8" key="1">
    <citation type="submission" date="2019-06" db="EMBL/GenBank/DDBJ databases">
        <title>The genome of Shewanella sp. SM1901.</title>
        <authorList>
            <person name="Cha Q."/>
        </authorList>
    </citation>
    <scope>NUCLEOTIDE SEQUENCE [LARGE SCALE GENOMIC DNA]</scope>
    <source>
        <strain evidence="7 8">SM1901</strain>
    </source>
</reference>
<organism evidence="7 8">
    <name type="scientific">Shewanella polaris</name>
    <dbReference type="NCBI Taxonomy" id="2588449"/>
    <lineage>
        <taxon>Bacteria</taxon>
        <taxon>Pseudomonadati</taxon>
        <taxon>Pseudomonadota</taxon>
        <taxon>Gammaproteobacteria</taxon>
        <taxon>Alteromonadales</taxon>
        <taxon>Shewanellaceae</taxon>
        <taxon>Shewanella</taxon>
    </lineage>
</organism>
<feature type="transmembrane region" description="Helical" evidence="6">
    <location>
        <begin position="415"/>
        <end position="436"/>
    </location>
</feature>
<sequence>MSKLLTNSFIYTVLAIFEKGLVFFMMPIYTAYLSPADFGSYSLVLAINAFLILLYTFSLENGLGKFYYDFKADEEKVRELFGTIFTTVLLISFIFTLLFYFFYNDLFNVFSNNDDLHHNLKIGLACIAFYPAYSILKRMYQVKQESKKFGFLSFLYTLLLIMMNLVCIILLNLKSEGLLFGLLFTNIVFFSYSIFNFYKSNGFYYNFEILKTVLKYSLPLFPHSVSNIVTTMCDRIFVGYFLTLTAVGLYSVASQISMIFSVLIGSFTMAYGPFFFEKMKGSATDKTEIIKIAHTVVPIFCLFGIGFSLFSKEIVMLMATDAYLEAYNYAMILIFVFVFQSVYIFTAGPLLINSTTRYAAISIFAALLNIFLNYILIPIYGIYGAAVATLIQKIIAVILYSYLGYKSTDKLEFNFRYLILLPVLSFVIVFTLSPLLNQQALYISISAKVLIILFCTVILLLTNSYIYIFSKKFYFNIRKKIK</sequence>
<keyword evidence="8" id="KW-1185">Reference proteome</keyword>
<protein>
    <submittedName>
        <fullName evidence="7">Uncharacterized protein</fullName>
    </submittedName>
</protein>
<feature type="transmembrane region" description="Helical" evidence="6">
    <location>
        <begin position="177"/>
        <end position="198"/>
    </location>
</feature>
<dbReference type="InterPro" id="IPR002797">
    <property type="entry name" value="Polysacc_synth"/>
</dbReference>
<feature type="transmembrane region" description="Helical" evidence="6">
    <location>
        <begin position="330"/>
        <end position="351"/>
    </location>
</feature>
<dbReference type="RefSeq" id="WP_140233654.1">
    <property type="nucleotide sequence ID" value="NZ_CP041036.1"/>
</dbReference>
<evidence type="ECO:0000256" key="3">
    <source>
        <dbReference type="ARBA" id="ARBA00022692"/>
    </source>
</evidence>
<name>A0A4Y5YD66_9GAMM</name>
<feature type="transmembrane region" description="Helical" evidence="6">
    <location>
        <begin position="259"/>
        <end position="277"/>
    </location>
</feature>
<keyword evidence="2" id="KW-1003">Cell membrane</keyword>
<feature type="transmembrane region" description="Helical" evidence="6">
    <location>
        <begin position="382"/>
        <end position="403"/>
    </location>
</feature>
<keyword evidence="4 6" id="KW-1133">Transmembrane helix</keyword>
<evidence type="ECO:0000256" key="6">
    <source>
        <dbReference type="SAM" id="Phobius"/>
    </source>
</evidence>
<dbReference type="Proteomes" id="UP000319809">
    <property type="component" value="Chromosome"/>
</dbReference>
<feature type="transmembrane region" description="Helical" evidence="6">
    <location>
        <begin position="442"/>
        <end position="469"/>
    </location>
</feature>
<keyword evidence="3 6" id="KW-0812">Transmembrane</keyword>
<dbReference type="PANTHER" id="PTHR30250">
    <property type="entry name" value="PST FAMILY PREDICTED COLANIC ACID TRANSPORTER"/>
    <property type="match status" value="1"/>
</dbReference>
<feature type="transmembrane region" description="Helical" evidence="6">
    <location>
        <begin position="236"/>
        <end position="253"/>
    </location>
</feature>
<proteinExistence type="predicted"/>
<dbReference type="KEGG" id="spol:FH971_05615"/>
<feature type="transmembrane region" description="Helical" evidence="6">
    <location>
        <begin position="152"/>
        <end position="171"/>
    </location>
</feature>
<dbReference type="InterPro" id="IPR050833">
    <property type="entry name" value="Poly_Biosynth_Transport"/>
</dbReference>
<dbReference type="GO" id="GO:0005886">
    <property type="term" value="C:plasma membrane"/>
    <property type="evidence" value="ECO:0007669"/>
    <property type="project" value="UniProtKB-SubCell"/>
</dbReference>
<feature type="transmembrane region" description="Helical" evidence="6">
    <location>
        <begin position="9"/>
        <end position="32"/>
    </location>
</feature>
<accession>A0A4Y5YD66</accession>
<feature type="transmembrane region" description="Helical" evidence="6">
    <location>
        <begin position="122"/>
        <end position="140"/>
    </location>
</feature>
<evidence type="ECO:0000313" key="7">
    <source>
        <dbReference type="EMBL" id="QDE30499.1"/>
    </source>
</evidence>
<feature type="transmembrane region" description="Helical" evidence="6">
    <location>
        <begin position="80"/>
        <end position="102"/>
    </location>
</feature>
<comment type="subcellular location">
    <subcellularLocation>
        <location evidence="1">Cell membrane</location>
        <topology evidence="1">Multi-pass membrane protein</topology>
    </subcellularLocation>
</comment>
<keyword evidence="5 6" id="KW-0472">Membrane</keyword>
<evidence type="ECO:0000256" key="5">
    <source>
        <dbReference type="ARBA" id="ARBA00023136"/>
    </source>
</evidence>
<dbReference type="PANTHER" id="PTHR30250:SF11">
    <property type="entry name" value="O-ANTIGEN TRANSPORTER-RELATED"/>
    <property type="match status" value="1"/>
</dbReference>
<feature type="transmembrane region" description="Helical" evidence="6">
    <location>
        <begin position="358"/>
        <end position="376"/>
    </location>
</feature>
<dbReference type="AlphaFoldDB" id="A0A4Y5YD66"/>
<evidence type="ECO:0000256" key="2">
    <source>
        <dbReference type="ARBA" id="ARBA00022475"/>
    </source>
</evidence>
<evidence type="ECO:0000256" key="4">
    <source>
        <dbReference type="ARBA" id="ARBA00022989"/>
    </source>
</evidence>
<evidence type="ECO:0000256" key="1">
    <source>
        <dbReference type="ARBA" id="ARBA00004651"/>
    </source>
</evidence>